<feature type="binding site" evidence="10">
    <location>
        <begin position="199"/>
        <end position="200"/>
    </location>
    <ligand>
        <name>substrate</name>
    </ligand>
</feature>
<dbReference type="GO" id="GO:0000166">
    <property type="term" value="F:nucleotide binding"/>
    <property type="evidence" value="ECO:0007669"/>
    <property type="project" value="UniProtKB-KW"/>
</dbReference>
<feature type="binding site" evidence="10">
    <location>
        <position position="75"/>
    </location>
    <ligand>
        <name>substrate</name>
    </ligand>
</feature>
<comment type="similarity">
    <text evidence="1 10 11">Belongs to the HAM1 NTPase family.</text>
</comment>
<feature type="binding site" evidence="10">
    <location>
        <position position="74"/>
    </location>
    <ligand>
        <name>Mg(2+)</name>
        <dbReference type="ChEBI" id="CHEBI:18420"/>
    </ligand>
</feature>
<sequence length="225" mass="24207">MHSLNGQKIVVASHNEGKLREFADLMAPFGFEAKSAKEYGLPEPDETGTTFEENAYIKAFAAAQATGLPALSDDSGLCVDALDGAPGVYTANWAETADGSRDFGMAMQRTEVALQDVGAVDPAQRKGRFVAVICLAFPDGAAEYFRGEVEGTLVWPPRGELGFGYDPVFLPNGFEKTFGEMSAGEKHGWRPGQPTALSHRARAFQKFAQARLDLARLDLARSGSK</sequence>
<dbReference type="Proteomes" id="UP000012062">
    <property type="component" value="Unassembled WGS sequence"/>
</dbReference>
<name>M5EWZ7_9HYPH</name>
<evidence type="ECO:0000313" key="13">
    <source>
        <dbReference type="Proteomes" id="UP000012062"/>
    </source>
</evidence>
<dbReference type="EC" id="3.6.1.66" evidence="10"/>
<dbReference type="GO" id="GO:0036222">
    <property type="term" value="F:XTP diphosphatase activity"/>
    <property type="evidence" value="ECO:0007669"/>
    <property type="project" value="UniProtKB-UniRule"/>
</dbReference>
<evidence type="ECO:0000256" key="6">
    <source>
        <dbReference type="ARBA" id="ARBA00022842"/>
    </source>
</evidence>
<dbReference type="HAMAP" id="MF_01405">
    <property type="entry name" value="Non_canon_purine_NTPase"/>
    <property type="match status" value="1"/>
</dbReference>
<dbReference type="OrthoDB" id="9807456at2"/>
<dbReference type="GO" id="GO:0046872">
    <property type="term" value="F:metal ion binding"/>
    <property type="evidence" value="ECO:0007669"/>
    <property type="project" value="UniProtKB-KW"/>
</dbReference>
<keyword evidence="5 10" id="KW-0378">Hydrolase</keyword>
<dbReference type="GO" id="GO:0035870">
    <property type="term" value="F:dITP diphosphatase activity"/>
    <property type="evidence" value="ECO:0007669"/>
    <property type="project" value="UniProtKB-UniRule"/>
</dbReference>
<dbReference type="InterPro" id="IPR002637">
    <property type="entry name" value="RdgB/HAM1"/>
</dbReference>
<evidence type="ECO:0000256" key="2">
    <source>
        <dbReference type="ARBA" id="ARBA00011738"/>
    </source>
</evidence>
<evidence type="ECO:0000256" key="5">
    <source>
        <dbReference type="ARBA" id="ARBA00022801"/>
    </source>
</evidence>
<comment type="catalytic activity">
    <reaction evidence="8 10">
        <text>dITP + H2O = dIMP + diphosphate + H(+)</text>
        <dbReference type="Rhea" id="RHEA:28342"/>
        <dbReference type="ChEBI" id="CHEBI:15377"/>
        <dbReference type="ChEBI" id="CHEBI:15378"/>
        <dbReference type="ChEBI" id="CHEBI:33019"/>
        <dbReference type="ChEBI" id="CHEBI:61194"/>
        <dbReference type="ChEBI" id="CHEBI:61382"/>
        <dbReference type="EC" id="3.6.1.66"/>
    </reaction>
</comment>
<feature type="binding site" evidence="10">
    <location>
        <position position="45"/>
    </location>
    <ligand>
        <name>Mg(2+)</name>
        <dbReference type="ChEBI" id="CHEBI:18420"/>
    </ligand>
</feature>
<organism evidence="12 13">
    <name type="scientific">Mesorhizobium metallidurans STM 2683</name>
    <dbReference type="NCBI Taxonomy" id="1297569"/>
    <lineage>
        <taxon>Bacteria</taxon>
        <taxon>Pseudomonadati</taxon>
        <taxon>Pseudomonadota</taxon>
        <taxon>Alphaproteobacteria</taxon>
        <taxon>Hyphomicrobiales</taxon>
        <taxon>Phyllobacteriaceae</taxon>
        <taxon>Mesorhizobium</taxon>
    </lineage>
</organism>
<dbReference type="AlphaFoldDB" id="M5EWZ7"/>
<dbReference type="CDD" id="cd00515">
    <property type="entry name" value="HAM1"/>
    <property type="match status" value="1"/>
</dbReference>
<evidence type="ECO:0000256" key="10">
    <source>
        <dbReference type="HAMAP-Rule" id="MF_01405"/>
    </source>
</evidence>
<keyword evidence="7 10" id="KW-0546">Nucleotide metabolism</keyword>
<dbReference type="SUPFAM" id="SSF52972">
    <property type="entry name" value="ITPase-like"/>
    <property type="match status" value="1"/>
</dbReference>
<evidence type="ECO:0000256" key="11">
    <source>
        <dbReference type="RuleBase" id="RU003781"/>
    </source>
</evidence>
<evidence type="ECO:0000256" key="4">
    <source>
        <dbReference type="ARBA" id="ARBA00022741"/>
    </source>
</evidence>
<comment type="subunit">
    <text evidence="2 10">Homodimer.</text>
</comment>
<dbReference type="STRING" id="1297569.MESS2_1220008"/>
<protein>
    <recommendedName>
        <fullName evidence="10">dITP/XTP pyrophosphatase</fullName>
        <ecNumber evidence="10">3.6.1.66</ecNumber>
    </recommendedName>
    <alternativeName>
        <fullName evidence="10">Non-canonical purine NTP pyrophosphatase</fullName>
    </alternativeName>
    <alternativeName>
        <fullName evidence="10">Non-standard purine NTP pyrophosphatase</fullName>
    </alternativeName>
    <alternativeName>
        <fullName evidence="10">Nucleoside-triphosphate diphosphatase</fullName>
    </alternativeName>
    <alternativeName>
        <fullName evidence="10">Nucleoside-triphosphate pyrophosphatase</fullName>
        <shortName evidence="10">NTPase</shortName>
    </alternativeName>
</protein>
<comment type="catalytic activity">
    <reaction evidence="9 10">
        <text>XTP + H2O = XMP + diphosphate + H(+)</text>
        <dbReference type="Rhea" id="RHEA:28610"/>
        <dbReference type="ChEBI" id="CHEBI:15377"/>
        <dbReference type="ChEBI" id="CHEBI:15378"/>
        <dbReference type="ChEBI" id="CHEBI:33019"/>
        <dbReference type="ChEBI" id="CHEBI:57464"/>
        <dbReference type="ChEBI" id="CHEBI:61314"/>
        <dbReference type="EC" id="3.6.1.66"/>
    </reaction>
</comment>
<dbReference type="InterPro" id="IPR020922">
    <property type="entry name" value="dITP/XTP_pyrophosphatase"/>
</dbReference>
<evidence type="ECO:0000256" key="7">
    <source>
        <dbReference type="ARBA" id="ARBA00023080"/>
    </source>
</evidence>
<comment type="catalytic activity">
    <reaction evidence="10">
        <text>ITP + H2O = IMP + diphosphate + H(+)</text>
        <dbReference type="Rhea" id="RHEA:29399"/>
        <dbReference type="ChEBI" id="CHEBI:15377"/>
        <dbReference type="ChEBI" id="CHEBI:15378"/>
        <dbReference type="ChEBI" id="CHEBI:33019"/>
        <dbReference type="ChEBI" id="CHEBI:58053"/>
        <dbReference type="ChEBI" id="CHEBI:61402"/>
        <dbReference type="EC" id="3.6.1.66"/>
    </reaction>
</comment>
<dbReference type="Pfam" id="PF01725">
    <property type="entry name" value="Ham1p_like"/>
    <property type="match status" value="1"/>
</dbReference>
<dbReference type="GO" id="GO:0017111">
    <property type="term" value="F:ribonucleoside triphosphate phosphatase activity"/>
    <property type="evidence" value="ECO:0007669"/>
    <property type="project" value="InterPro"/>
</dbReference>
<keyword evidence="13" id="KW-1185">Reference proteome</keyword>
<dbReference type="eggNOG" id="COG0127">
    <property type="taxonomic scope" value="Bacteria"/>
</dbReference>
<comment type="cofactor">
    <cofactor evidence="10">
        <name>Mg(2+)</name>
        <dbReference type="ChEBI" id="CHEBI:18420"/>
    </cofactor>
    <text evidence="10">Binds 1 Mg(2+) ion per subunit.</text>
</comment>
<evidence type="ECO:0000313" key="12">
    <source>
        <dbReference type="EMBL" id="CCV04171.1"/>
    </source>
</evidence>
<dbReference type="PANTHER" id="PTHR11067:SF9">
    <property type="entry name" value="INOSINE TRIPHOSPHATE PYROPHOSPHATASE"/>
    <property type="match status" value="1"/>
</dbReference>
<evidence type="ECO:0000256" key="8">
    <source>
        <dbReference type="ARBA" id="ARBA00051875"/>
    </source>
</evidence>
<reference evidence="12 13" key="1">
    <citation type="submission" date="2013-02" db="EMBL/GenBank/DDBJ databases">
        <authorList>
            <person name="Genoscope - CEA"/>
        </authorList>
    </citation>
    <scope>NUCLEOTIDE SEQUENCE [LARGE SCALE GENOMIC DNA]</scope>
    <source>
        <strain evidence="12 13">STM 2683</strain>
    </source>
</reference>
<keyword evidence="3 10" id="KW-0479">Metal-binding</keyword>
<feature type="binding site" evidence="10">
    <location>
        <position position="186"/>
    </location>
    <ligand>
        <name>substrate</name>
    </ligand>
</feature>
<comment type="function">
    <text evidence="10">Pyrophosphatase that catalyzes the hydrolysis of nucleoside triphosphates to their monophosphate derivatives, with a high preference for the non-canonical purine nucleotides XTP (xanthosine triphosphate), dITP (deoxyinosine triphosphate) and ITP. Seems to function as a house-cleaning enzyme that removes non-canonical purine nucleotides from the nucleotide pool, thus preventing their incorporation into DNA/RNA and avoiding chromosomal lesions.</text>
</comment>
<dbReference type="NCBIfam" id="TIGR00042">
    <property type="entry name" value="RdgB/HAM1 family non-canonical purine NTP pyrophosphatase"/>
    <property type="match status" value="1"/>
</dbReference>
<dbReference type="GO" id="GO:0005829">
    <property type="term" value="C:cytosol"/>
    <property type="evidence" value="ECO:0007669"/>
    <property type="project" value="TreeGrafter"/>
</dbReference>
<evidence type="ECO:0000256" key="3">
    <source>
        <dbReference type="ARBA" id="ARBA00022723"/>
    </source>
</evidence>
<feature type="active site" description="Proton acceptor" evidence="10">
    <location>
        <position position="74"/>
    </location>
</feature>
<keyword evidence="4 10" id="KW-0547">Nucleotide-binding</keyword>
<dbReference type="FunFam" id="3.90.950.10:FF:000001">
    <property type="entry name" value="dITP/XTP pyrophosphatase"/>
    <property type="match status" value="1"/>
</dbReference>
<dbReference type="GO" id="GO:0009117">
    <property type="term" value="P:nucleotide metabolic process"/>
    <property type="evidence" value="ECO:0007669"/>
    <property type="project" value="UniProtKB-KW"/>
</dbReference>
<comment type="caution">
    <text evidence="12">The sequence shown here is derived from an EMBL/GenBank/DDBJ whole genome shotgun (WGS) entry which is preliminary data.</text>
</comment>
<feature type="binding site" evidence="10">
    <location>
        <begin position="13"/>
        <end position="18"/>
    </location>
    <ligand>
        <name>substrate</name>
    </ligand>
</feature>
<dbReference type="RefSeq" id="WP_008873151.1">
    <property type="nucleotide sequence ID" value="NZ_CAUM01000027.1"/>
</dbReference>
<keyword evidence="6 10" id="KW-0460">Magnesium</keyword>
<dbReference type="InterPro" id="IPR029001">
    <property type="entry name" value="ITPase-like_fam"/>
</dbReference>
<dbReference type="GO" id="GO:0009146">
    <property type="term" value="P:purine nucleoside triphosphate catabolic process"/>
    <property type="evidence" value="ECO:0007669"/>
    <property type="project" value="UniProtKB-UniRule"/>
</dbReference>
<feature type="binding site" evidence="10">
    <location>
        <begin position="163"/>
        <end position="166"/>
    </location>
    <ligand>
        <name>substrate</name>
    </ligand>
</feature>
<proteinExistence type="inferred from homology"/>
<gene>
    <name evidence="12" type="primary">yggV</name>
    <name evidence="12" type="ORF">MESS2_1220008</name>
</gene>
<dbReference type="GO" id="GO:0036220">
    <property type="term" value="F:ITP diphosphatase activity"/>
    <property type="evidence" value="ECO:0007669"/>
    <property type="project" value="UniProtKB-UniRule"/>
</dbReference>
<dbReference type="PANTHER" id="PTHR11067">
    <property type="entry name" value="INOSINE TRIPHOSPHATE PYROPHOSPHATASE/HAM1 PROTEIN"/>
    <property type="match status" value="1"/>
</dbReference>
<accession>M5EWZ7</accession>
<dbReference type="EMBL" id="CAUM01000027">
    <property type="protein sequence ID" value="CCV04171.1"/>
    <property type="molecule type" value="Genomic_DNA"/>
</dbReference>
<dbReference type="Gene3D" id="3.90.950.10">
    <property type="match status" value="1"/>
</dbReference>
<evidence type="ECO:0000256" key="9">
    <source>
        <dbReference type="ARBA" id="ARBA00052017"/>
    </source>
</evidence>
<evidence type="ECO:0000256" key="1">
    <source>
        <dbReference type="ARBA" id="ARBA00008023"/>
    </source>
</evidence>